<dbReference type="PATRIC" id="fig|148814.11.peg.893"/>
<dbReference type="Pfam" id="PF02631">
    <property type="entry name" value="RecX_HTH2"/>
    <property type="match status" value="1"/>
</dbReference>
<comment type="subcellular location">
    <subcellularLocation>
        <location evidence="2 6">Cytoplasm</location>
    </subcellularLocation>
</comment>
<dbReference type="InterPro" id="IPR053925">
    <property type="entry name" value="RecX_HTH_3rd"/>
</dbReference>
<dbReference type="InterPro" id="IPR053926">
    <property type="entry name" value="RecX_HTH_1st"/>
</dbReference>
<evidence type="ECO:0000256" key="6">
    <source>
        <dbReference type="HAMAP-Rule" id="MF_01114"/>
    </source>
</evidence>
<dbReference type="NCBIfam" id="NF010733">
    <property type="entry name" value="PRK14135.1"/>
    <property type="match status" value="1"/>
</dbReference>
<reference evidence="10 11" key="1">
    <citation type="journal article" date="2015" name="Genome Biol. Evol.">
        <title>Functionally Structured Genomes in Lactobacillus kunkeei Colonizing the Honey Crop and Food Products of Honeybees and Stingless Bees.</title>
        <authorList>
            <person name="Tamarit D."/>
            <person name="Ellegaard K.M."/>
            <person name="Wikander J."/>
            <person name="Olofsson T."/>
            <person name="Vasquez A."/>
            <person name="Andersson S.G."/>
        </authorList>
    </citation>
    <scope>NUCLEOTIDE SEQUENCE [LARGE SCALE GENOMIC DNA]</scope>
    <source>
        <strain evidence="10 11">LAko</strain>
    </source>
</reference>
<comment type="caution">
    <text evidence="10">The sequence shown here is derived from an EMBL/GenBank/DDBJ whole genome shotgun (WGS) entry which is preliminary data.</text>
</comment>
<sequence length="267" mass="31631">MASKITMIEAQKRKGRFNVYVDGVYAFPISENVMIKYRIFKGMEIDDELKEELVNADDISKLYSKAINFLSHQLRTENEVVKKLQTYSENEQHIAAVMQKLVELKLVNDQSYADSYVRTEVKKQDKGPSNVFYKLKEKQINENLIENALNNFYSHEEMIENCQIQADKIFKKHKRDAYKNRLDKTKLALMKKGYPTDVVLSVMEDMDFQVDEEDQMDLLRQQGDKIWHRNRKYDGMQRVMKTKQALYRKGFDMDDINSFIDDKNMDE</sequence>
<proteinExistence type="inferred from homology"/>
<dbReference type="EMBL" id="JXCY01000007">
    <property type="protein sequence ID" value="KOY75593.1"/>
    <property type="molecule type" value="Genomic_DNA"/>
</dbReference>
<evidence type="ECO:0000259" key="9">
    <source>
        <dbReference type="Pfam" id="PF21982"/>
    </source>
</evidence>
<evidence type="ECO:0000313" key="10">
    <source>
        <dbReference type="EMBL" id="KOY75593.1"/>
    </source>
</evidence>
<dbReference type="AlphaFoldDB" id="A0A0M9DBI2"/>
<organism evidence="10 11">
    <name type="scientific">Apilactobacillus kunkeei</name>
    <dbReference type="NCBI Taxonomy" id="148814"/>
    <lineage>
        <taxon>Bacteria</taxon>
        <taxon>Bacillati</taxon>
        <taxon>Bacillota</taxon>
        <taxon>Bacilli</taxon>
        <taxon>Lactobacillales</taxon>
        <taxon>Lactobacillaceae</taxon>
        <taxon>Apilactobacillus</taxon>
    </lineage>
</organism>
<accession>A0A0M9DBI2</accession>
<feature type="domain" description="RecX second three-helical" evidence="7">
    <location>
        <begin position="108"/>
        <end position="149"/>
    </location>
</feature>
<evidence type="ECO:0000256" key="2">
    <source>
        <dbReference type="ARBA" id="ARBA00004496"/>
    </source>
</evidence>
<dbReference type="HAMAP" id="MF_01114">
    <property type="entry name" value="RecX"/>
    <property type="match status" value="1"/>
</dbReference>
<comment type="function">
    <text evidence="1 6">Modulates RecA activity.</text>
</comment>
<keyword evidence="5 6" id="KW-0963">Cytoplasm</keyword>
<name>A0A0M9DBI2_9LACO</name>
<dbReference type="Proteomes" id="UP000037778">
    <property type="component" value="Unassembled WGS sequence"/>
</dbReference>
<dbReference type="GO" id="GO:0005737">
    <property type="term" value="C:cytoplasm"/>
    <property type="evidence" value="ECO:0007669"/>
    <property type="project" value="UniProtKB-SubCell"/>
</dbReference>
<feature type="domain" description="RecX third three-helical" evidence="8">
    <location>
        <begin position="213"/>
        <end position="260"/>
    </location>
</feature>
<gene>
    <name evidence="6 10" type="primary">recX</name>
    <name evidence="10" type="ORF">RZ71_00110</name>
</gene>
<dbReference type="Pfam" id="PF21981">
    <property type="entry name" value="RecX_HTH3"/>
    <property type="match status" value="1"/>
</dbReference>
<dbReference type="PANTHER" id="PTHR33602:SF1">
    <property type="entry name" value="REGULATORY PROTEIN RECX FAMILY PROTEIN"/>
    <property type="match status" value="1"/>
</dbReference>
<dbReference type="PANTHER" id="PTHR33602">
    <property type="entry name" value="REGULATORY PROTEIN RECX FAMILY PROTEIN"/>
    <property type="match status" value="1"/>
</dbReference>
<dbReference type="Gene3D" id="1.10.10.10">
    <property type="entry name" value="Winged helix-like DNA-binding domain superfamily/Winged helix DNA-binding domain"/>
    <property type="match status" value="4"/>
</dbReference>
<dbReference type="RefSeq" id="WP_034534838.1">
    <property type="nucleotide sequence ID" value="NZ_JXCY01000007.1"/>
</dbReference>
<evidence type="ECO:0000259" key="7">
    <source>
        <dbReference type="Pfam" id="PF02631"/>
    </source>
</evidence>
<evidence type="ECO:0000256" key="3">
    <source>
        <dbReference type="ARBA" id="ARBA00009695"/>
    </source>
</evidence>
<dbReference type="Pfam" id="PF21982">
    <property type="entry name" value="RecX_HTH1"/>
    <property type="match status" value="1"/>
</dbReference>
<evidence type="ECO:0000256" key="1">
    <source>
        <dbReference type="ARBA" id="ARBA00003529"/>
    </source>
</evidence>
<feature type="domain" description="RecX first three-helical" evidence="9">
    <location>
        <begin position="63"/>
        <end position="101"/>
    </location>
</feature>
<evidence type="ECO:0000256" key="5">
    <source>
        <dbReference type="ARBA" id="ARBA00022490"/>
    </source>
</evidence>
<dbReference type="InterPro" id="IPR003783">
    <property type="entry name" value="Regulatory_RecX"/>
</dbReference>
<dbReference type="GO" id="GO:0006282">
    <property type="term" value="P:regulation of DNA repair"/>
    <property type="evidence" value="ECO:0007669"/>
    <property type="project" value="UniProtKB-UniRule"/>
</dbReference>
<dbReference type="InterPro" id="IPR036388">
    <property type="entry name" value="WH-like_DNA-bd_sf"/>
</dbReference>
<keyword evidence="11" id="KW-1185">Reference proteome</keyword>
<protein>
    <recommendedName>
        <fullName evidence="4 6">Regulatory protein RecX</fullName>
    </recommendedName>
</protein>
<comment type="similarity">
    <text evidence="3 6">Belongs to the RecX family.</text>
</comment>
<dbReference type="InterPro" id="IPR053924">
    <property type="entry name" value="RecX_HTH_2nd"/>
</dbReference>
<evidence type="ECO:0000313" key="11">
    <source>
        <dbReference type="Proteomes" id="UP000037778"/>
    </source>
</evidence>
<evidence type="ECO:0000256" key="4">
    <source>
        <dbReference type="ARBA" id="ARBA00018111"/>
    </source>
</evidence>
<evidence type="ECO:0000259" key="8">
    <source>
        <dbReference type="Pfam" id="PF21981"/>
    </source>
</evidence>